<dbReference type="EMBL" id="JACWMY010000003">
    <property type="protein sequence ID" value="MBD1363821.1"/>
    <property type="molecule type" value="Genomic_DNA"/>
</dbReference>
<evidence type="ECO:0000313" key="3">
    <source>
        <dbReference type="Proteomes" id="UP000606600"/>
    </source>
</evidence>
<reference evidence="2 3" key="1">
    <citation type="submission" date="2020-09" db="EMBL/GenBank/DDBJ databases">
        <title>Novel species of Mucilaginibacter isolated from a glacier on the Tibetan Plateau.</title>
        <authorList>
            <person name="Liu Q."/>
            <person name="Xin Y.-H."/>
        </authorList>
    </citation>
    <scope>NUCLEOTIDE SEQUENCE [LARGE SCALE GENOMIC DNA]</scope>
    <source>
        <strain evidence="2 3">ZT4R22</strain>
    </source>
</reference>
<evidence type="ECO:0000313" key="2">
    <source>
        <dbReference type="EMBL" id="MBD1363821.1"/>
    </source>
</evidence>
<keyword evidence="1" id="KW-0812">Transmembrane</keyword>
<protein>
    <recommendedName>
        <fullName evidence="4">Tfp pilus assembly protein PilN</fullName>
    </recommendedName>
</protein>
<evidence type="ECO:0000256" key="1">
    <source>
        <dbReference type="SAM" id="Phobius"/>
    </source>
</evidence>
<feature type="transmembrane region" description="Helical" evidence="1">
    <location>
        <begin position="200"/>
        <end position="219"/>
    </location>
</feature>
<sequence>MFAAYYRISKATGIHLHINGDGTKTLCVASLHAEKDLLSITARETGIASPEHLKALKQLTAIVALNITGKGVFIRQVGKLANVNESNLSTILPDANIRDFYVQHFQSGASSYVAMIRRIEADKIVKELKAAGYDVLSLSLGPFVIDQTLPQLNIYGENVIFAGHNIHRSENGEWLSYKFVPGSRAPFNIKVENEEVNEEFLLAYAAAFQLVVLGNTGWIKAEATHLDKRLNEQVQLNKFRVRSAIILAATLVLLLVNFLAFSSLNSANNQLAETAGRSLQNGNEIEKLNEAIKQQEQLLKALGWSIDQRKLKDVSRLARLMPAGLTLSSVSIDPPATGGGRQQNQINFIDKTILITGNSASIIPVNEWLARAKAQKWVKDAQLESYLPDNDKENGEFRISINY</sequence>
<dbReference type="RefSeq" id="WP_191188484.1">
    <property type="nucleotide sequence ID" value="NZ_JACWMY010000003.1"/>
</dbReference>
<name>A0ABR7WNB8_9SPHI</name>
<feature type="transmembrane region" description="Helical" evidence="1">
    <location>
        <begin position="239"/>
        <end position="261"/>
    </location>
</feature>
<proteinExistence type="predicted"/>
<keyword evidence="1" id="KW-0472">Membrane</keyword>
<accession>A0ABR7WNB8</accession>
<organism evidence="2 3">
    <name type="scientific">Mucilaginibacter pankratovii</name>
    <dbReference type="NCBI Taxonomy" id="2772110"/>
    <lineage>
        <taxon>Bacteria</taxon>
        <taxon>Pseudomonadati</taxon>
        <taxon>Bacteroidota</taxon>
        <taxon>Sphingobacteriia</taxon>
        <taxon>Sphingobacteriales</taxon>
        <taxon>Sphingobacteriaceae</taxon>
        <taxon>Mucilaginibacter</taxon>
    </lineage>
</organism>
<keyword evidence="1" id="KW-1133">Transmembrane helix</keyword>
<keyword evidence="3" id="KW-1185">Reference proteome</keyword>
<dbReference type="Proteomes" id="UP000606600">
    <property type="component" value="Unassembled WGS sequence"/>
</dbReference>
<comment type="caution">
    <text evidence="2">The sequence shown here is derived from an EMBL/GenBank/DDBJ whole genome shotgun (WGS) entry which is preliminary data.</text>
</comment>
<evidence type="ECO:0008006" key="4">
    <source>
        <dbReference type="Google" id="ProtNLM"/>
    </source>
</evidence>
<gene>
    <name evidence="2" type="ORF">IDJ77_08355</name>
</gene>